<dbReference type="EMBL" id="CP099587">
    <property type="protein sequence ID" value="USS46917.1"/>
    <property type="molecule type" value="Genomic_DNA"/>
</dbReference>
<dbReference type="InterPro" id="IPR010994">
    <property type="entry name" value="RuvA_2-like"/>
</dbReference>
<dbReference type="SMART" id="SM00278">
    <property type="entry name" value="HhH1"/>
    <property type="match status" value="2"/>
</dbReference>
<dbReference type="Gene3D" id="1.10.150.280">
    <property type="entry name" value="AF1531-like domain"/>
    <property type="match status" value="1"/>
</dbReference>
<feature type="chain" id="PRO_5042977880" evidence="1">
    <location>
        <begin position="21"/>
        <end position="107"/>
    </location>
</feature>
<evidence type="ECO:0000313" key="6">
    <source>
        <dbReference type="Proteomes" id="UP001056386"/>
    </source>
</evidence>
<dbReference type="AlphaFoldDB" id="A0AAQ0BU38"/>
<gene>
    <name evidence="3" type="ORF">I6H06_18620</name>
    <name evidence="4" type="ORF">NFI99_18715</name>
</gene>
<dbReference type="InterPro" id="IPR051675">
    <property type="entry name" value="Endo/Exo/Phosphatase_dom_1"/>
</dbReference>
<dbReference type="SUPFAM" id="SSF47781">
    <property type="entry name" value="RuvA domain 2-like"/>
    <property type="match status" value="1"/>
</dbReference>
<dbReference type="GO" id="GO:0015627">
    <property type="term" value="C:type II protein secretion system complex"/>
    <property type="evidence" value="ECO:0007669"/>
    <property type="project" value="TreeGrafter"/>
</dbReference>
<evidence type="ECO:0000256" key="1">
    <source>
        <dbReference type="SAM" id="SignalP"/>
    </source>
</evidence>
<evidence type="ECO:0000313" key="4">
    <source>
        <dbReference type="EMBL" id="USS46917.1"/>
    </source>
</evidence>
<dbReference type="PANTHER" id="PTHR21180">
    <property type="entry name" value="ENDONUCLEASE/EXONUCLEASE/PHOSPHATASE FAMILY DOMAIN-CONTAINING PROTEIN 1"/>
    <property type="match status" value="1"/>
</dbReference>
<protein>
    <submittedName>
        <fullName evidence="3">Helix-hairpin-helix domain-containing protein</fullName>
    </submittedName>
</protein>
<dbReference type="GO" id="GO:0006281">
    <property type="term" value="P:DNA repair"/>
    <property type="evidence" value="ECO:0007669"/>
    <property type="project" value="InterPro"/>
</dbReference>
<feature type="domain" description="Helix-hairpin-helix DNA-binding motif class 1" evidence="2">
    <location>
        <begin position="30"/>
        <end position="49"/>
    </location>
</feature>
<dbReference type="Pfam" id="PF12836">
    <property type="entry name" value="HHH_3"/>
    <property type="match status" value="1"/>
</dbReference>
<feature type="signal peptide" evidence="1">
    <location>
        <begin position="1"/>
        <end position="20"/>
    </location>
</feature>
<organism evidence="3 5">
    <name type="scientific">Burkholderia glumae</name>
    <name type="common">Pseudomonas glumae</name>
    <dbReference type="NCBI Taxonomy" id="337"/>
    <lineage>
        <taxon>Bacteria</taxon>
        <taxon>Pseudomonadati</taxon>
        <taxon>Pseudomonadota</taxon>
        <taxon>Betaproteobacteria</taxon>
        <taxon>Burkholderiales</taxon>
        <taxon>Burkholderiaceae</taxon>
        <taxon>Burkholderia</taxon>
    </lineage>
</organism>
<dbReference type="PANTHER" id="PTHR21180:SF32">
    <property type="entry name" value="ENDONUCLEASE_EXONUCLEASE_PHOSPHATASE FAMILY DOMAIN-CONTAINING PROTEIN 1"/>
    <property type="match status" value="1"/>
</dbReference>
<keyword evidence="6" id="KW-1185">Reference proteome</keyword>
<dbReference type="Proteomes" id="UP001056386">
    <property type="component" value="Chromosome 1"/>
</dbReference>
<dbReference type="GeneID" id="45697298"/>
<dbReference type="InterPro" id="IPR003583">
    <property type="entry name" value="Hlx-hairpin-Hlx_DNA-bd_motif"/>
</dbReference>
<dbReference type="GO" id="GO:0015628">
    <property type="term" value="P:protein secretion by the type II secretion system"/>
    <property type="evidence" value="ECO:0007669"/>
    <property type="project" value="TreeGrafter"/>
</dbReference>
<reference evidence="4" key="2">
    <citation type="submission" date="2022-06" db="EMBL/GenBank/DDBJ databases">
        <title>Draft genome sequence of Burkholderia glumae strain GR20004 isolated from rice panicle showing bacterial panicle blight.</title>
        <authorList>
            <person name="Choi S.Y."/>
            <person name="Lee Y.H."/>
        </authorList>
    </citation>
    <scope>NUCLEOTIDE SEQUENCE</scope>
    <source>
        <strain evidence="4">GR20004</strain>
    </source>
</reference>
<dbReference type="RefSeq" id="WP_012734958.1">
    <property type="nucleotide sequence ID" value="NZ_CP021074.1"/>
</dbReference>
<dbReference type="GO" id="GO:0003677">
    <property type="term" value="F:DNA binding"/>
    <property type="evidence" value="ECO:0007669"/>
    <property type="project" value="InterPro"/>
</dbReference>
<sequence>MLKKILLVAMWFAGLAQAWAAVDVNQANSDALRGIKGIGVAKAQAIVDERNAHGPYKDAADLARRVKGIGPKSVGRLVSEGLTVGPAKAAASPAARGAAARNKAARK</sequence>
<feature type="domain" description="Helix-hairpin-helix DNA-binding motif class 1" evidence="2">
    <location>
        <begin position="61"/>
        <end position="80"/>
    </location>
</feature>
<proteinExistence type="predicted"/>
<evidence type="ECO:0000313" key="5">
    <source>
        <dbReference type="Proteomes" id="UP000594892"/>
    </source>
</evidence>
<name>A0AAQ0BU38_BURGL</name>
<dbReference type="EMBL" id="CP065601">
    <property type="protein sequence ID" value="QPQ94179.1"/>
    <property type="molecule type" value="Genomic_DNA"/>
</dbReference>
<accession>A0AAQ0BU38</accession>
<evidence type="ECO:0000313" key="3">
    <source>
        <dbReference type="EMBL" id="QPQ94179.1"/>
    </source>
</evidence>
<dbReference type="Proteomes" id="UP000594892">
    <property type="component" value="Chromosome 2"/>
</dbReference>
<evidence type="ECO:0000259" key="2">
    <source>
        <dbReference type="SMART" id="SM00278"/>
    </source>
</evidence>
<reference evidence="3 5" key="1">
    <citation type="submission" date="2020-12" db="EMBL/GenBank/DDBJ databases">
        <title>FDA dAtabase for Regulatory Grade micrObial Sequences (FDA-ARGOS): Supporting development and validation of Infectious Disease Dx tests.</title>
        <authorList>
            <person name="Minogue T."/>
            <person name="Wolcott M."/>
            <person name="Wasieloski L."/>
            <person name="Aguilar W."/>
            <person name="Moore D."/>
            <person name="Jaissle J."/>
            <person name="Tallon L."/>
            <person name="Sadzewicz L."/>
            <person name="Zhao X."/>
            <person name="Boylan J."/>
            <person name="Ott S."/>
            <person name="Bowen H."/>
            <person name="Vavikolanu K."/>
            <person name="Mehta A."/>
            <person name="Aluvathingal J."/>
            <person name="Nadendla S."/>
            <person name="Yan Y."/>
            <person name="Sichtig H."/>
        </authorList>
    </citation>
    <scope>NUCLEOTIDE SEQUENCE [LARGE SCALE GENOMIC DNA]</scope>
    <source>
        <strain evidence="3 5">FDAARGOS_949</strain>
    </source>
</reference>
<keyword evidence="1" id="KW-0732">Signal</keyword>